<feature type="signal peptide" evidence="1">
    <location>
        <begin position="1"/>
        <end position="23"/>
    </location>
</feature>
<dbReference type="Proteomes" id="UP001177140">
    <property type="component" value="Unassembled WGS sequence"/>
</dbReference>
<proteinExistence type="predicted"/>
<evidence type="ECO:0000313" key="3">
    <source>
        <dbReference type="Proteomes" id="UP001177140"/>
    </source>
</evidence>
<evidence type="ECO:0000256" key="1">
    <source>
        <dbReference type="SAM" id="SignalP"/>
    </source>
</evidence>
<accession>A0AA41UVY0</accession>
<protein>
    <submittedName>
        <fullName evidence="2">Uncharacterized protein</fullName>
    </submittedName>
</protein>
<reference evidence="2" key="1">
    <citation type="submission" date="2022-03" db="EMBL/GenBank/DDBJ databases">
        <title>A functionally conserved STORR gene fusion in Papaver species that diverged 16.8 million years ago.</title>
        <authorList>
            <person name="Catania T."/>
        </authorList>
    </citation>
    <scope>NUCLEOTIDE SEQUENCE</scope>
    <source>
        <strain evidence="2">S-191538</strain>
    </source>
</reference>
<dbReference type="EMBL" id="JAJJMA010013152">
    <property type="protein sequence ID" value="MCL7022624.1"/>
    <property type="molecule type" value="Genomic_DNA"/>
</dbReference>
<sequence>MAKISMFLSLFLFVLIVMPISSSSRMIVEEDREVVVDTCPKVRCIPVCPQPQQPPETCPKIRCRYGSYTPCCACPECCPPP</sequence>
<comment type="caution">
    <text evidence="2">The sequence shown here is derived from an EMBL/GenBank/DDBJ whole genome shotgun (WGS) entry which is preliminary data.</text>
</comment>
<evidence type="ECO:0000313" key="2">
    <source>
        <dbReference type="EMBL" id="MCL7022624.1"/>
    </source>
</evidence>
<dbReference type="AlphaFoldDB" id="A0AA41UVY0"/>
<gene>
    <name evidence="2" type="ORF">MKW94_006934</name>
</gene>
<feature type="chain" id="PRO_5041383635" evidence="1">
    <location>
        <begin position="24"/>
        <end position="81"/>
    </location>
</feature>
<organism evidence="2 3">
    <name type="scientific">Papaver nudicaule</name>
    <name type="common">Iceland poppy</name>
    <dbReference type="NCBI Taxonomy" id="74823"/>
    <lineage>
        <taxon>Eukaryota</taxon>
        <taxon>Viridiplantae</taxon>
        <taxon>Streptophyta</taxon>
        <taxon>Embryophyta</taxon>
        <taxon>Tracheophyta</taxon>
        <taxon>Spermatophyta</taxon>
        <taxon>Magnoliopsida</taxon>
        <taxon>Ranunculales</taxon>
        <taxon>Papaveraceae</taxon>
        <taxon>Papaveroideae</taxon>
        <taxon>Papaver</taxon>
    </lineage>
</organism>
<keyword evidence="1" id="KW-0732">Signal</keyword>
<keyword evidence="3" id="KW-1185">Reference proteome</keyword>
<name>A0AA41UVY0_PAPNU</name>